<name>A0A1M5PGC4_9RHOB</name>
<reference evidence="4 5" key="1">
    <citation type="submission" date="2016-11" db="EMBL/GenBank/DDBJ databases">
        <authorList>
            <person name="Jaros S."/>
            <person name="Januszkiewicz K."/>
            <person name="Wedrychowicz H."/>
        </authorList>
    </citation>
    <scope>NUCLEOTIDE SEQUENCE [LARGE SCALE GENOMIC DNA]</scope>
    <source>
        <strain evidence="4 5">DSM 29431</strain>
    </source>
</reference>
<dbReference type="OrthoDB" id="9795675at2"/>
<dbReference type="Gene3D" id="2.60.120.380">
    <property type="match status" value="5"/>
</dbReference>
<keyword evidence="2" id="KW-0964">Secreted</keyword>
<dbReference type="PROSITE" id="PS00330">
    <property type="entry name" value="HEMOLYSIN_CALCIUM"/>
    <property type="match status" value="2"/>
</dbReference>
<dbReference type="GO" id="GO:0005509">
    <property type="term" value="F:calcium ion binding"/>
    <property type="evidence" value="ECO:0007669"/>
    <property type="project" value="InterPro"/>
</dbReference>
<evidence type="ECO:0000256" key="1">
    <source>
        <dbReference type="ARBA" id="ARBA00004613"/>
    </source>
</evidence>
<gene>
    <name evidence="4" type="ORF">SAMN05443551_1287</name>
</gene>
<dbReference type="SUPFAM" id="SSF55486">
    <property type="entry name" value="Metalloproteases ('zincins'), catalytic domain"/>
    <property type="match status" value="1"/>
</dbReference>
<dbReference type="Pfam" id="PF00353">
    <property type="entry name" value="HemolysinCabind"/>
    <property type="match status" value="2"/>
</dbReference>
<dbReference type="InterPro" id="IPR018511">
    <property type="entry name" value="Hemolysin-typ_Ca-bd_CS"/>
</dbReference>
<dbReference type="Proteomes" id="UP000184221">
    <property type="component" value="Unassembled WGS sequence"/>
</dbReference>
<evidence type="ECO:0000256" key="2">
    <source>
        <dbReference type="ARBA" id="ARBA00022525"/>
    </source>
</evidence>
<accession>A0A1M5PGC4</accession>
<evidence type="ECO:0000313" key="4">
    <source>
        <dbReference type="EMBL" id="SHH00780.1"/>
    </source>
</evidence>
<dbReference type="SUPFAM" id="SSF51120">
    <property type="entry name" value="beta-Roll"/>
    <property type="match status" value="1"/>
</dbReference>
<dbReference type="GO" id="GO:0005576">
    <property type="term" value="C:extracellular region"/>
    <property type="evidence" value="ECO:0007669"/>
    <property type="project" value="UniProtKB-SubCell"/>
</dbReference>
<keyword evidence="5" id="KW-1185">Reference proteome</keyword>
<evidence type="ECO:0000313" key="5">
    <source>
        <dbReference type="Proteomes" id="UP000184221"/>
    </source>
</evidence>
<dbReference type="EMBL" id="FQXC01000001">
    <property type="protein sequence ID" value="SHH00780.1"/>
    <property type="molecule type" value="Genomic_DNA"/>
</dbReference>
<protein>
    <recommendedName>
        <fullName evidence="3">DUF4214 domain-containing protein</fullName>
    </recommendedName>
</protein>
<dbReference type="PANTHER" id="PTHR38340">
    <property type="entry name" value="S-LAYER PROTEIN"/>
    <property type="match status" value="1"/>
</dbReference>
<dbReference type="InterPro" id="IPR011049">
    <property type="entry name" value="Serralysin-like_metalloprot_C"/>
</dbReference>
<feature type="domain" description="DUF4214" evidence="3">
    <location>
        <begin position="1450"/>
        <end position="1511"/>
    </location>
</feature>
<dbReference type="Gene3D" id="3.90.132.10">
    <property type="entry name" value="Leishmanolysin , domain 2"/>
    <property type="match status" value="1"/>
</dbReference>
<dbReference type="PRINTS" id="PR00313">
    <property type="entry name" value="CABNDNGRPT"/>
</dbReference>
<organism evidence="4 5">
    <name type="scientific">Marivita hallyeonensis</name>
    <dbReference type="NCBI Taxonomy" id="996342"/>
    <lineage>
        <taxon>Bacteria</taxon>
        <taxon>Pseudomonadati</taxon>
        <taxon>Pseudomonadota</taxon>
        <taxon>Alphaproteobacteria</taxon>
        <taxon>Rhodobacterales</taxon>
        <taxon>Roseobacteraceae</taxon>
        <taxon>Marivita</taxon>
    </lineage>
</organism>
<sequence>MPDDFDDSIFTTGTTAVSVPTLGEIEESGDVDWFAVELVEGHNYQIQLRGSFTGDGTLSDPFFSGVYDGVGQLIGFDNDDANAQNPNSQVDFTPTYTGLHYFAAAAAPAPSGSSNLGTYELQFFDFGTTPPPVVSPGIFNASVNEGDELELAVSLPIPPSIALVVPQLLSVDERIAARNINITITTGNATQGDDFLVDYSVGSPQSLIFRALNDDLVENDETVLVEVDGTIDWIVPPFITNGQNIQNLLGGIVFGEIQQEIVDFSLDVTINSAPEGNPLDIDDYTFEGPEIVTNLLDTFTDGSGEFFDAVPFLFSGDHIEGEVLANGDLRITDAFGNPGDTVTLRFIVEDARGAQTIGEQTINFGALRDDYLPGDTALALGSIAVDSTEIGSVERADDRDRFQVLLEAGQLYEINLASATTPSGTLADPEIFGVFDSLNVLIPNSADNDSGIGLDAAVDLVVDVTGTYEIEVGSHTSIGRGGYELSIDNLGSADDYLPGVFASDFGSALVDVPVAGIIERDGDRDRFEVFLQAGIEYDISLEGAPTSAGSLANPQITGVFNSNGALLAGTTNNDGGVGFNALVDGLLVPTDGVYQIEVASARDLGVGDYSLSVDLVRFLDDYLPGVAAGFGSVATGGSATGIIEAPDDIDGFLLNLDADTTYQINLLGQDSNGGTLADPIILGVFNQGGIVPFSQTFDDDGGIGRDSLSNFTPPQSGTYIVEVGSFDDGIGTYTVTVDDLGLLDDFAADPTTNGAISVNGNATGRIDFPEDADWFEASLSAGRLYEIELVPIGDGNALSDPLFNGVYDSNGVLIPNTENDDGGDGQSSAILFSTEQSGTYYLSAGGFLENTGQYRLILSDRGGVVDDDNFDITLNYEGPNQYLSAFEAAADRWEEVITADLPFASVEGFGFVDDILIEITVDDIDLEFAGVEQTIIAISSILDQRSPLSNEGASLPTFSRIVVNSDEADRVIRNLEDLAANTIGRALGFGSLWEEFGLVRDIDGILTYVGSNTLRELDDLNDDLDGADLLEDGADGALAGEYWRESIFNAELMTPRIEFRGINSDPRPPGVTDNPLSELTIGAMQDLGYTVSYGAADPYSLFFGSQLRVTQNSQSASTDAAVVDAASARSFRLATDLPDPDEFPTGAVFIYARPNTLSESPGSYALNGDNSELIRISGTSALFIEGVTGDNLVVEIKGAFEKTNPTNVNGIVGTVDSMEVFSQSGTLLLAIDYTQKPVDVADIISGWPNYPIDGPNIVVVDTLPDTVARFNPNGGGPETDRIFVGADDDYVRGGNNAEFIHGGGDNDSLVGLGGNDTLIGESGNDVLSGGAGNDQINGGNGTDTATFSGAQSSYTLTLSANSTTVQDRRGGENGLDTLIDIEFLSFDTNFNDGGPFNLQIFGGPTGLSAPDFESFIELYIAYFNRAPDAVGLNFWGTAFANGTTLAEMATLFVGQPETQAAYPDGTSSLDFATSVYNNVLGRTPDASGLDFWVNALNTGSVTRDGFILSVLQGAKSALKPEEGQDFVDQQLADRAYLESKTDIGAYFAVHRGMSDVDNAVEAMSLFDGSQSSINTAVARIDDFHTAALSSNTGEFLMQVIGVLDNTFDG</sequence>
<dbReference type="RefSeq" id="WP_072776597.1">
    <property type="nucleotide sequence ID" value="NZ_FQXC01000001.1"/>
</dbReference>
<proteinExistence type="predicted"/>
<comment type="subcellular location">
    <subcellularLocation>
        <location evidence="1">Secreted</location>
    </subcellularLocation>
</comment>
<dbReference type="Pfam" id="PF13946">
    <property type="entry name" value="DUF4214"/>
    <property type="match status" value="1"/>
</dbReference>
<dbReference type="PANTHER" id="PTHR38340:SF1">
    <property type="entry name" value="S-LAYER PROTEIN"/>
    <property type="match status" value="1"/>
</dbReference>
<dbReference type="Gene3D" id="2.150.10.10">
    <property type="entry name" value="Serralysin-like metalloprotease, C-terminal"/>
    <property type="match status" value="1"/>
</dbReference>
<evidence type="ECO:0000259" key="3">
    <source>
        <dbReference type="Pfam" id="PF13946"/>
    </source>
</evidence>
<dbReference type="InterPro" id="IPR050557">
    <property type="entry name" value="RTX_toxin/Mannuronan_C5-epim"/>
</dbReference>
<dbReference type="InterPro" id="IPR001343">
    <property type="entry name" value="Hemolysn_Ca-bd"/>
</dbReference>
<dbReference type="InterPro" id="IPR025282">
    <property type="entry name" value="DUF4214"/>
</dbReference>
<dbReference type="STRING" id="996342.SAMN05443551_1287"/>